<dbReference type="Pfam" id="PF00501">
    <property type="entry name" value="AMP-binding"/>
    <property type="match status" value="1"/>
</dbReference>
<comment type="similarity">
    <text evidence="1">Belongs to the ATP-dependent AMP-binding enzyme family.</text>
</comment>
<feature type="domain" description="AMP-binding enzyme C-terminal" evidence="7">
    <location>
        <begin position="420"/>
        <end position="495"/>
    </location>
</feature>
<organism evidence="8 9">
    <name type="scientific">Minwuia thermotolerans</name>
    <dbReference type="NCBI Taxonomy" id="2056226"/>
    <lineage>
        <taxon>Bacteria</taxon>
        <taxon>Pseudomonadati</taxon>
        <taxon>Pseudomonadota</taxon>
        <taxon>Alphaproteobacteria</taxon>
        <taxon>Minwuiales</taxon>
        <taxon>Minwuiaceae</taxon>
        <taxon>Minwuia</taxon>
    </lineage>
</organism>
<protein>
    <recommendedName>
        <fullName evidence="5">3-methylmercaptopropionyl-CoA ligase</fullName>
        <ecNumber evidence="4">6.2.1.44</ecNumber>
    </recommendedName>
</protein>
<keyword evidence="9" id="KW-1185">Reference proteome</keyword>
<dbReference type="EMBL" id="PHIG01000047">
    <property type="protein sequence ID" value="PJK28330.1"/>
    <property type="molecule type" value="Genomic_DNA"/>
</dbReference>
<keyword evidence="2 8" id="KW-0436">Ligase</keyword>
<dbReference type="RefSeq" id="WP_109794777.1">
    <property type="nucleotide sequence ID" value="NZ_PHIG01000047.1"/>
</dbReference>
<evidence type="ECO:0000256" key="1">
    <source>
        <dbReference type="ARBA" id="ARBA00006432"/>
    </source>
</evidence>
<dbReference type="GO" id="GO:0016878">
    <property type="term" value="F:acid-thiol ligase activity"/>
    <property type="evidence" value="ECO:0007669"/>
    <property type="project" value="UniProtKB-ARBA"/>
</dbReference>
<dbReference type="Gene3D" id="3.30.300.30">
    <property type="match status" value="1"/>
</dbReference>
<dbReference type="AlphaFoldDB" id="A0A2M9FXZ8"/>
<evidence type="ECO:0000313" key="9">
    <source>
        <dbReference type="Proteomes" id="UP000229498"/>
    </source>
</evidence>
<comment type="caution">
    <text evidence="8">The sequence shown here is derived from an EMBL/GenBank/DDBJ whole genome shotgun (WGS) entry which is preliminary data.</text>
</comment>
<evidence type="ECO:0000256" key="5">
    <source>
        <dbReference type="ARBA" id="ARBA00067668"/>
    </source>
</evidence>
<dbReference type="FunFam" id="3.30.300.30:FF:000008">
    <property type="entry name" value="2,3-dihydroxybenzoate-AMP ligase"/>
    <property type="match status" value="1"/>
</dbReference>
<dbReference type="InterPro" id="IPR025110">
    <property type="entry name" value="AMP-bd_C"/>
</dbReference>
<evidence type="ECO:0000256" key="2">
    <source>
        <dbReference type="ARBA" id="ARBA00022598"/>
    </source>
</evidence>
<dbReference type="Gene3D" id="3.40.50.12780">
    <property type="entry name" value="N-terminal domain of ligase-like"/>
    <property type="match status" value="1"/>
</dbReference>
<dbReference type="InterPro" id="IPR020845">
    <property type="entry name" value="AMP-binding_CS"/>
</dbReference>
<name>A0A2M9FXZ8_9PROT</name>
<dbReference type="InterPro" id="IPR050237">
    <property type="entry name" value="ATP-dep_AMP-bd_enzyme"/>
</dbReference>
<reference evidence="8 9" key="1">
    <citation type="submission" date="2017-11" db="EMBL/GenBank/DDBJ databases">
        <title>Draft genome sequence of Rhizobiales bacterium SY3-13.</title>
        <authorList>
            <person name="Sun C."/>
        </authorList>
    </citation>
    <scope>NUCLEOTIDE SEQUENCE [LARGE SCALE GENOMIC DNA]</scope>
    <source>
        <strain evidence="8 9">SY3-13</strain>
    </source>
</reference>
<gene>
    <name evidence="8" type="ORF">CVT23_18350</name>
</gene>
<evidence type="ECO:0000259" key="7">
    <source>
        <dbReference type="Pfam" id="PF13193"/>
    </source>
</evidence>
<sequence length="504" mass="54841">MTLPVYDWISHHAGVTPEAMAVIDLYSGRRQTYRDFDARVDACALYLRDGLGVGKGGRVAMLAHNSSDHFEVEFACRRIGAIFLPLNWRLAVPELEFIVGDADPRALIAGAEFMDAARAVTKTVGTPHLVQCADGEPSDYEKGLAATRGKCPIEPLIHDDTWALVYTSGTTGRPKGARITHGQAFFNAVNAAMKCELTCRSVGLVFLPLFHVGGLQLFANPNFHIGATNVVMRTFDPLDFLNVLSDPELGVSHAFGVPTNFLFASQLEAFGSADLSRIVCLGIGGAACPQSLLETYAERGIILQNGWGMTETCTLGTLLPRHRAMEKIGSAGQAVMHTSVRVVDEQGRDVPAGVNGELWIKGPTVTPGYWNRPDANATEFTDGWFHTGDAACMDEEGFVTIVDRYKDMFISGGENVYPAEIENVIYRLDGVAETAVIGVADDRWGEVGRAFVVTREGSNLTEDAIIGHCRDNLAKFKVPKSVRFMDELPHNATGKVTKHQLPRD</sequence>
<dbReference type="SUPFAM" id="SSF56801">
    <property type="entry name" value="Acetyl-CoA synthetase-like"/>
    <property type="match status" value="1"/>
</dbReference>
<comment type="catalytic activity">
    <reaction evidence="3">
        <text>3-(methylsulfanyl)propanoate + ATP + CoA = 3-(methylsulfanyl)propanoyl-CoA + AMP + diphosphate</text>
        <dbReference type="Rhea" id="RHEA:43052"/>
        <dbReference type="ChEBI" id="CHEBI:30616"/>
        <dbReference type="ChEBI" id="CHEBI:33019"/>
        <dbReference type="ChEBI" id="CHEBI:49016"/>
        <dbReference type="ChEBI" id="CHEBI:57287"/>
        <dbReference type="ChEBI" id="CHEBI:82815"/>
        <dbReference type="ChEBI" id="CHEBI:456215"/>
        <dbReference type="EC" id="6.2.1.44"/>
    </reaction>
    <physiologicalReaction direction="left-to-right" evidence="3">
        <dbReference type="Rhea" id="RHEA:43053"/>
    </physiologicalReaction>
</comment>
<evidence type="ECO:0000256" key="3">
    <source>
        <dbReference type="ARBA" id="ARBA00051915"/>
    </source>
</evidence>
<proteinExistence type="inferred from homology"/>
<dbReference type="CDD" id="cd17631">
    <property type="entry name" value="FACL_FadD13-like"/>
    <property type="match status" value="1"/>
</dbReference>
<dbReference type="Pfam" id="PF13193">
    <property type="entry name" value="AMP-binding_C"/>
    <property type="match status" value="1"/>
</dbReference>
<dbReference type="OrthoDB" id="9803968at2"/>
<accession>A0A2M9FXZ8</accession>
<dbReference type="InterPro" id="IPR045851">
    <property type="entry name" value="AMP-bd_C_sf"/>
</dbReference>
<dbReference type="PROSITE" id="PS00455">
    <property type="entry name" value="AMP_BINDING"/>
    <property type="match status" value="1"/>
</dbReference>
<evidence type="ECO:0000256" key="4">
    <source>
        <dbReference type="ARBA" id="ARBA00066616"/>
    </source>
</evidence>
<dbReference type="InterPro" id="IPR042099">
    <property type="entry name" value="ANL_N_sf"/>
</dbReference>
<evidence type="ECO:0000313" key="8">
    <source>
        <dbReference type="EMBL" id="PJK28330.1"/>
    </source>
</evidence>
<dbReference type="PANTHER" id="PTHR43767:SF1">
    <property type="entry name" value="NONRIBOSOMAL PEPTIDE SYNTHASE PES1 (EUROFUNG)-RELATED"/>
    <property type="match status" value="1"/>
</dbReference>
<dbReference type="PANTHER" id="PTHR43767">
    <property type="entry name" value="LONG-CHAIN-FATTY-ACID--COA LIGASE"/>
    <property type="match status" value="1"/>
</dbReference>
<feature type="domain" description="AMP-dependent synthetase/ligase" evidence="6">
    <location>
        <begin position="11"/>
        <end position="370"/>
    </location>
</feature>
<dbReference type="Proteomes" id="UP000229498">
    <property type="component" value="Unassembled WGS sequence"/>
</dbReference>
<dbReference type="EC" id="6.2.1.44" evidence="4"/>
<dbReference type="InterPro" id="IPR000873">
    <property type="entry name" value="AMP-dep_synth/lig_dom"/>
</dbReference>
<evidence type="ECO:0000259" key="6">
    <source>
        <dbReference type="Pfam" id="PF00501"/>
    </source>
</evidence>